<evidence type="ECO:0000313" key="3">
    <source>
        <dbReference type="Proteomes" id="UP001304298"/>
    </source>
</evidence>
<organism evidence="2 3">
    <name type="scientific">Amycolatopsis heterodermiae</name>
    <dbReference type="NCBI Taxonomy" id="3110235"/>
    <lineage>
        <taxon>Bacteria</taxon>
        <taxon>Bacillati</taxon>
        <taxon>Actinomycetota</taxon>
        <taxon>Actinomycetes</taxon>
        <taxon>Pseudonocardiales</taxon>
        <taxon>Pseudonocardiaceae</taxon>
        <taxon>Amycolatopsis</taxon>
    </lineage>
</organism>
<proteinExistence type="predicted"/>
<feature type="chain" id="PRO_5047534606" evidence="1">
    <location>
        <begin position="21"/>
        <end position="89"/>
    </location>
</feature>
<accession>A0ABU5RBN5</accession>
<dbReference type="RefSeq" id="WP_323330235.1">
    <property type="nucleotide sequence ID" value="NZ_JAYFSI010000005.1"/>
</dbReference>
<reference evidence="2 3" key="1">
    <citation type="submission" date="2023-12" db="EMBL/GenBank/DDBJ databases">
        <title>Amycolatopsis sp. V23-08.</title>
        <authorList>
            <person name="Somphong A."/>
        </authorList>
    </citation>
    <scope>NUCLEOTIDE SEQUENCE [LARGE SCALE GENOMIC DNA]</scope>
    <source>
        <strain evidence="2 3">V23-08</strain>
    </source>
</reference>
<evidence type="ECO:0000313" key="2">
    <source>
        <dbReference type="EMBL" id="MEA5362631.1"/>
    </source>
</evidence>
<keyword evidence="3" id="KW-1185">Reference proteome</keyword>
<evidence type="ECO:0000256" key="1">
    <source>
        <dbReference type="SAM" id="SignalP"/>
    </source>
</evidence>
<dbReference type="Proteomes" id="UP001304298">
    <property type="component" value="Unassembled WGS sequence"/>
</dbReference>
<protein>
    <submittedName>
        <fullName evidence="2">Uncharacterized protein</fullName>
    </submittedName>
</protein>
<dbReference type="EMBL" id="JAYFSI010000005">
    <property type="protein sequence ID" value="MEA5362631.1"/>
    <property type="molecule type" value="Genomic_DNA"/>
</dbReference>
<feature type="signal peptide" evidence="1">
    <location>
        <begin position="1"/>
        <end position="20"/>
    </location>
</feature>
<name>A0ABU5RBN5_9PSEU</name>
<keyword evidence="1" id="KW-0732">Signal</keyword>
<sequence length="89" mass="9717">MSRFQSVWSLAHLTSAGSTAAEPALTCPRYDIRVHFSRQTGASAEIPTLTVSENAIFVTPKCDSFPADFDRSAHFGHDLRGPVRTPVAR</sequence>
<comment type="caution">
    <text evidence="2">The sequence shown here is derived from an EMBL/GenBank/DDBJ whole genome shotgun (WGS) entry which is preliminary data.</text>
</comment>
<gene>
    <name evidence="2" type="ORF">VA596_24055</name>
</gene>